<proteinExistence type="predicted"/>
<evidence type="ECO:0000313" key="3">
    <source>
        <dbReference type="Proteomes" id="UP000285301"/>
    </source>
</evidence>
<feature type="compositionally biased region" description="Polar residues" evidence="1">
    <location>
        <begin position="344"/>
        <end position="357"/>
    </location>
</feature>
<dbReference type="AlphaFoldDB" id="A0A443QAD5"/>
<evidence type="ECO:0000313" key="2">
    <source>
        <dbReference type="EMBL" id="RWR99985.1"/>
    </source>
</evidence>
<comment type="caution">
    <text evidence="2">The sequence shown here is derived from an EMBL/GenBank/DDBJ whole genome shotgun (WGS) entry which is preliminary data.</text>
</comment>
<protein>
    <submittedName>
        <fullName evidence="2">Enzymatic poly-like protein</fullName>
    </submittedName>
</protein>
<dbReference type="Gene3D" id="2.40.70.10">
    <property type="entry name" value="Acid Proteases"/>
    <property type="match status" value="1"/>
</dbReference>
<dbReference type="EMBL" id="NCKU01012780">
    <property type="protein sequence ID" value="RWR99985.1"/>
    <property type="molecule type" value="Genomic_DNA"/>
</dbReference>
<keyword evidence="3" id="KW-1185">Reference proteome</keyword>
<evidence type="ECO:0000256" key="1">
    <source>
        <dbReference type="SAM" id="MobiDB-lite"/>
    </source>
</evidence>
<reference evidence="2 3" key="1">
    <citation type="journal article" date="2018" name="Gigascience">
        <title>Genomes of trombidid mites reveal novel predicted allergens and laterally-transferred genes associated with secondary metabolism.</title>
        <authorList>
            <person name="Dong X."/>
            <person name="Chaisiri K."/>
            <person name="Xia D."/>
            <person name="Armstrong S.D."/>
            <person name="Fang Y."/>
            <person name="Donnelly M.J."/>
            <person name="Kadowaki T."/>
            <person name="McGarry J.W."/>
            <person name="Darby A.C."/>
            <person name="Makepeace B.L."/>
        </authorList>
    </citation>
    <scope>NUCLEOTIDE SEQUENCE [LARGE SCALE GENOMIC DNA]</scope>
    <source>
        <strain evidence="2">UoL-WK</strain>
    </source>
</reference>
<feature type="non-terminal residue" evidence="2">
    <location>
        <position position="1"/>
    </location>
</feature>
<organism evidence="2 3">
    <name type="scientific">Dinothrombium tinctorium</name>
    <dbReference type="NCBI Taxonomy" id="1965070"/>
    <lineage>
        <taxon>Eukaryota</taxon>
        <taxon>Metazoa</taxon>
        <taxon>Ecdysozoa</taxon>
        <taxon>Arthropoda</taxon>
        <taxon>Chelicerata</taxon>
        <taxon>Arachnida</taxon>
        <taxon>Acari</taxon>
        <taxon>Acariformes</taxon>
        <taxon>Trombidiformes</taxon>
        <taxon>Prostigmata</taxon>
        <taxon>Anystina</taxon>
        <taxon>Parasitengona</taxon>
        <taxon>Trombidioidea</taxon>
        <taxon>Trombidiidae</taxon>
        <taxon>Dinothrombium</taxon>
    </lineage>
</organism>
<dbReference type="STRING" id="1965070.A0A443QAD5"/>
<feature type="region of interest" description="Disordered" evidence="1">
    <location>
        <begin position="134"/>
        <end position="157"/>
    </location>
</feature>
<dbReference type="InterPro" id="IPR021109">
    <property type="entry name" value="Peptidase_aspartic_dom_sf"/>
</dbReference>
<name>A0A443QAD5_9ACAR</name>
<sequence>EWDSIFKRRTMSSIAPSQTLLSLKGGQLTELCRALEVPTYGAKARKVERIEATLADLEARDTEEAIERIAEVRELLDEMLRPRDAQREPDEETLREELGGANETSSKSSNSGDSISVQLLTNMFAQSTGVLQAQNATRQARTEERLAPDLPTFSGTGDPRYTTSEWIAVIERYAQEFQWSQYQKLQYAAGRLVGPAKLWQERAGEGLLDYNAWKKALSEAIPDRTYSWEEKRKLLERLQRNEESIEAYMLDKWATASRFGLALSDAKEFLLRGLYNKNIAQTLAGRSFATVAEIISAAQEVQRIIGDTGRKTSERPPRFNAQNNRAGQASDRHISRDCPKKRQASTNPKTPAQSSARVHQIETTEENGSISAIVHEIRTEDKQRKSKFTRTALINGKEFEAAIDTQSDISLIREDAVSRAGALSDPEAKITITGVTRNCMQTKGMGYYNLQLEDVFLDSVRFFVMPKEYMSAELWLGKNVLDDSRVPMIAGSNTRQPTRVFFDPQPHRQNCSNN</sequence>
<feature type="region of interest" description="Disordered" evidence="1">
    <location>
        <begin position="308"/>
        <end position="364"/>
    </location>
</feature>
<dbReference type="SUPFAM" id="SSF50630">
    <property type="entry name" value="Acid proteases"/>
    <property type="match status" value="1"/>
</dbReference>
<feature type="compositionally biased region" description="Basic and acidic residues" evidence="1">
    <location>
        <begin position="330"/>
        <end position="340"/>
    </location>
</feature>
<feature type="compositionally biased region" description="Basic and acidic residues" evidence="1">
    <location>
        <begin position="308"/>
        <end position="317"/>
    </location>
</feature>
<dbReference type="OrthoDB" id="6421622at2759"/>
<dbReference type="Proteomes" id="UP000285301">
    <property type="component" value="Unassembled WGS sequence"/>
</dbReference>
<gene>
    <name evidence="2" type="ORF">B4U79_08554</name>
</gene>
<feature type="region of interest" description="Disordered" evidence="1">
    <location>
        <begin position="80"/>
        <end position="112"/>
    </location>
</feature>
<accession>A0A443QAD5</accession>